<accession>A0ABW7CU59</accession>
<evidence type="ECO:0008006" key="4">
    <source>
        <dbReference type="Google" id="ProtNLM"/>
    </source>
</evidence>
<dbReference type="RefSeq" id="WP_394161447.1">
    <property type="nucleotide sequence ID" value="NZ_JBHGCJ010000002.1"/>
</dbReference>
<feature type="region of interest" description="Disordered" evidence="1">
    <location>
        <begin position="1"/>
        <end position="20"/>
    </location>
</feature>
<dbReference type="EMBL" id="JBHGCJ010000002">
    <property type="protein sequence ID" value="MFG6108309.1"/>
    <property type="molecule type" value="Genomic_DNA"/>
</dbReference>
<comment type="caution">
    <text evidence="2">The sequence shown here is derived from an EMBL/GenBank/DDBJ whole genome shotgun (WGS) entry which is preliminary data.</text>
</comment>
<name>A0ABW7CU59_9GAMM</name>
<reference evidence="2 3" key="1">
    <citation type="submission" date="2024-09" db="EMBL/GenBank/DDBJ databases">
        <authorList>
            <consortium name="All-Russian atlas of soil microorganisms"/>
            <consortium name="as a basis for the search for new antimicrobial producers and enzymes with unique properties"/>
            <person name="Sokolova E.A."/>
            <person name="Voronina E.N."/>
        </authorList>
    </citation>
    <scope>NUCLEOTIDE SEQUENCE [LARGE SCALE GENOMIC DNA]</scope>
    <source>
        <strain evidence="2 3">AF-22b-331.1</strain>
    </source>
</reference>
<proteinExistence type="predicted"/>
<sequence>MGKERGDQLIPLPKPNDPLQVKNNQKKGGVMLGWLFLPYKGTGVSFTSRFMRWHGERFLGRPEGLDLRNVLQDTRDSYYYLAVDRPVQEHKHDFKAWQIDQQHAEEARLVSKAEIPKATLLAVVVVSVICALVSAPFADWKGSPIGQGASLLSTWDVKKGSKALRGLLGLDTSPQEAKAIDDPKVRADCEKKFRTERFAQSDIVLCSSVWDELRTKGGQ</sequence>
<gene>
    <name evidence="2" type="ORF">ACEU0G_002246</name>
</gene>
<dbReference type="Proteomes" id="UP001605261">
    <property type="component" value="Unassembled WGS sequence"/>
</dbReference>
<evidence type="ECO:0000256" key="1">
    <source>
        <dbReference type="SAM" id="MobiDB-lite"/>
    </source>
</evidence>
<organism evidence="2 3">
    <name type="scientific">Stenotrophomonas nematodicola</name>
    <dbReference type="NCBI Taxonomy" id="2656746"/>
    <lineage>
        <taxon>Bacteria</taxon>
        <taxon>Pseudomonadati</taxon>
        <taxon>Pseudomonadota</taxon>
        <taxon>Gammaproteobacteria</taxon>
        <taxon>Lysobacterales</taxon>
        <taxon>Lysobacteraceae</taxon>
        <taxon>Stenotrophomonas</taxon>
    </lineage>
</organism>
<evidence type="ECO:0000313" key="2">
    <source>
        <dbReference type="EMBL" id="MFG6108309.1"/>
    </source>
</evidence>
<evidence type="ECO:0000313" key="3">
    <source>
        <dbReference type="Proteomes" id="UP001605261"/>
    </source>
</evidence>
<keyword evidence="3" id="KW-1185">Reference proteome</keyword>
<protein>
    <recommendedName>
        <fullName evidence="4">Transmembrane protein</fullName>
    </recommendedName>
</protein>